<dbReference type="RefSeq" id="WP_095042614.1">
    <property type="nucleotide sequence ID" value="NZ_LN890655.1"/>
</dbReference>
<reference evidence="1" key="1">
    <citation type="submission" date="2016-01" db="EMBL/GenBank/DDBJ databases">
        <authorList>
            <person name="Mcilroy J.S."/>
            <person name="Karst M S."/>
            <person name="Albertsen M."/>
        </authorList>
    </citation>
    <scope>NUCLEOTIDE SEQUENCE</scope>
    <source>
        <strain evidence="1">Cfx-K</strain>
    </source>
</reference>
<sequence length="137" mass="15886">MAFKFERLEVWQLALNYVDLIYDLSAMLPHSEDYNLKSQIRRAATSISLNIAEGSIGLTDAEQRRFISIAIRSLVETIACLHLIHRRKYLEDLAILRQAYRDGETLFKRLKAFQNALDTSAIREDSPTYEYDEPSPF</sequence>
<dbReference type="Proteomes" id="UP000215027">
    <property type="component" value="Chromosome I"/>
</dbReference>
<dbReference type="OrthoDB" id="9811959at2"/>
<dbReference type="PANTHER" id="PTHR38471">
    <property type="entry name" value="FOUR HELIX BUNDLE PROTEIN"/>
    <property type="match status" value="1"/>
</dbReference>
<dbReference type="KEGG" id="pbf:CFX0092_A1198"/>
<evidence type="ECO:0008006" key="3">
    <source>
        <dbReference type="Google" id="ProtNLM"/>
    </source>
</evidence>
<dbReference type="AlphaFoldDB" id="A0A160T028"/>
<evidence type="ECO:0000313" key="2">
    <source>
        <dbReference type="Proteomes" id="UP000215027"/>
    </source>
</evidence>
<dbReference type="PANTHER" id="PTHR38471:SF2">
    <property type="entry name" value="FOUR HELIX BUNDLE PROTEIN"/>
    <property type="match status" value="1"/>
</dbReference>
<gene>
    <name evidence="1" type="ORF">CFX0092_A1198</name>
</gene>
<dbReference type="InterPro" id="IPR036583">
    <property type="entry name" value="23S_rRNA_IVS_sf"/>
</dbReference>
<organism evidence="1 2">
    <name type="scientific">Candidatus Promineifilum breve</name>
    <dbReference type="NCBI Taxonomy" id="1806508"/>
    <lineage>
        <taxon>Bacteria</taxon>
        <taxon>Bacillati</taxon>
        <taxon>Chloroflexota</taxon>
        <taxon>Ardenticatenia</taxon>
        <taxon>Candidatus Promineifilales</taxon>
        <taxon>Candidatus Promineifilaceae</taxon>
        <taxon>Candidatus Promineifilum</taxon>
    </lineage>
</organism>
<dbReference type="CDD" id="cd16377">
    <property type="entry name" value="23S_rRNA_IVP_like"/>
    <property type="match status" value="1"/>
</dbReference>
<dbReference type="SUPFAM" id="SSF158446">
    <property type="entry name" value="IVS-encoded protein-like"/>
    <property type="match status" value="1"/>
</dbReference>
<dbReference type="InterPro" id="IPR012657">
    <property type="entry name" value="23S_rRNA-intervening_sequence"/>
</dbReference>
<dbReference type="Pfam" id="PF05635">
    <property type="entry name" value="23S_rRNA_IVP"/>
    <property type="match status" value="1"/>
</dbReference>
<accession>A0A160T028</accession>
<name>A0A160T028_9CHLR</name>
<evidence type="ECO:0000313" key="1">
    <source>
        <dbReference type="EMBL" id="CUS03076.2"/>
    </source>
</evidence>
<keyword evidence="2" id="KW-1185">Reference proteome</keyword>
<dbReference type="Gene3D" id="1.20.1440.60">
    <property type="entry name" value="23S rRNA-intervening sequence"/>
    <property type="match status" value="1"/>
</dbReference>
<dbReference type="EMBL" id="LN890655">
    <property type="protein sequence ID" value="CUS03076.2"/>
    <property type="molecule type" value="Genomic_DNA"/>
</dbReference>
<dbReference type="NCBIfam" id="TIGR02436">
    <property type="entry name" value="four helix bundle protein"/>
    <property type="match status" value="1"/>
</dbReference>
<proteinExistence type="predicted"/>
<protein>
    <recommendedName>
        <fullName evidence="3">S23 ribosomal protein</fullName>
    </recommendedName>
</protein>